<keyword evidence="6 9" id="KW-0812">Transmembrane</keyword>
<comment type="subcellular location">
    <subcellularLocation>
        <location evidence="1 9">Cell membrane</location>
        <topology evidence="1 9">Multi-pass membrane protein</topology>
    </subcellularLocation>
</comment>
<keyword evidence="11" id="KW-1185">Reference proteome</keyword>
<sequence>MMAVALAVDAGLGWPARVYARIGHPVTWLGALIAGLERRFNHGGPTRRLAMGTLTVTLVTAAAAGPAFALQGVLPGGAAGVVIGGLLVWPLVAARSLHDHVAAVARPLSRGDLTGARGAVAMIVGRDPATLDAAGVARAALESLSENASDGVVAPLFWGAILGLPGIAAYKAINTMDSMIGHRNARYEHFGKVAARLDDGVNLIPARLTGLAIALAGYSRAALRVMWRDAGAHRSPNAGWPEGAMAGALGIRLSGPRIYGDRVAEEPWLNGAAPDPDAAGLRRGLVIYVRAMGLCGLLLVIAAIGGM</sequence>
<reference evidence="10 11" key="1">
    <citation type="submission" date="2016-10" db="EMBL/GenBank/DDBJ databases">
        <authorList>
            <person name="de Groot N.N."/>
        </authorList>
    </citation>
    <scope>NUCLEOTIDE SEQUENCE [LARGE SCALE GENOMIC DNA]</scope>
    <source>
        <strain evidence="10 11">DSM 16213</strain>
    </source>
</reference>
<gene>
    <name evidence="9" type="primary">cobD</name>
    <name evidence="10" type="ORF">SAMN04488003_106110</name>
</gene>
<dbReference type="STRING" id="245187.SAMN04488003_106110"/>
<evidence type="ECO:0000256" key="3">
    <source>
        <dbReference type="ARBA" id="ARBA00006263"/>
    </source>
</evidence>
<keyword evidence="5 9" id="KW-0169">Cobalamin biosynthesis</keyword>
<dbReference type="UniPathway" id="UPA00148"/>
<dbReference type="GO" id="GO:0005886">
    <property type="term" value="C:plasma membrane"/>
    <property type="evidence" value="ECO:0007669"/>
    <property type="project" value="UniProtKB-SubCell"/>
</dbReference>
<evidence type="ECO:0000256" key="7">
    <source>
        <dbReference type="ARBA" id="ARBA00022989"/>
    </source>
</evidence>
<keyword evidence="4 9" id="KW-1003">Cell membrane</keyword>
<comment type="similarity">
    <text evidence="3 9">Belongs to the CobD/CbiB family.</text>
</comment>
<name>A0A1H8C8F6_9RHOB</name>
<comment type="pathway">
    <text evidence="2 9">Cofactor biosynthesis; adenosylcobalamin biosynthesis.</text>
</comment>
<organism evidence="10 11">
    <name type="scientific">Loktanella fryxellensis</name>
    <dbReference type="NCBI Taxonomy" id="245187"/>
    <lineage>
        <taxon>Bacteria</taxon>
        <taxon>Pseudomonadati</taxon>
        <taxon>Pseudomonadota</taxon>
        <taxon>Alphaproteobacteria</taxon>
        <taxon>Rhodobacterales</taxon>
        <taxon>Roseobacteraceae</taxon>
        <taxon>Loktanella</taxon>
    </lineage>
</organism>
<dbReference type="InterPro" id="IPR004485">
    <property type="entry name" value="Cobalamin_biosynth_CobD/CbiB"/>
</dbReference>
<dbReference type="AlphaFoldDB" id="A0A1H8C8F6"/>
<dbReference type="GO" id="GO:0009236">
    <property type="term" value="P:cobalamin biosynthetic process"/>
    <property type="evidence" value="ECO:0007669"/>
    <property type="project" value="UniProtKB-UniRule"/>
</dbReference>
<keyword evidence="8 9" id="KW-0472">Membrane</keyword>
<dbReference type="NCBIfam" id="TIGR00380">
    <property type="entry name" value="cobal_cbiB"/>
    <property type="match status" value="1"/>
</dbReference>
<feature type="transmembrane region" description="Helical" evidence="9">
    <location>
        <begin position="285"/>
        <end position="305"/>
    </location>
</feature>
<comment type="function">
    <text evidence="9">Converts cobyric acid to cobinamide by the addition of aminopropanol on the F carboxylic group.</text>
</comment>
<evidence type="ECO:0000313" key="11">
    <source>
        <dbReference type="Proteomes" id="UP000199585"/>
    </source>
</evidence>
<protein>
    <recommendedName>
        <fullName evidence="9">Cobalamin biosynthesis protein CobD</fullName>
    </recommendedName>
</protein>
<dbReference type="EMBL" id="FOCI01000006">
    <property type="protein sequence ID" value="SEM91501.1"/>
    <property type="molecule type" value="Genomic_DNA"/>
</dbReference>
<feature type="transmembrane region" description="Helical" evidence="9">
    <location>
        <begin position="49"/>
        <end position="70"/>
    </location>
</feature>
<evidence type="ECO:0000256" key="5">
    <source>
        <dbReference type="ARBA" id="ARBA00022573"/>
    </source>
</evidence>
<feature type="transmembrane region" description="Helical" evidence="9">
    <location>
        <begin position="152"/>
        <end position="173"/>
    </location>
</feature>
<evidence type="ECO:0000256" key="1">
    <source>
        <dbReference type="ARBA" id="ARBA00004651"/>
    </source>
</evidence>
<comment type="caution">
    <text evidence="9">Lacks conserved residue(s) required for the propagation of feature annotation.</text>
</comment>
<evidence type="ECO:0000256" key="9">
    <source>
        <dbReference type="HAMAP-Rule" id="MF_00024"/>
    </source>
</evidence>
<evidence type="ECO:0000256" key="4">
    <source>
        <dbReference type="ARBA" id="ARBA00022475"/>
    </source>
</evidence>
<dbReference type="Proteomes" id="UP000199585">
    <property type="component" value="Unassembled WGS sequence"/>
</dbReference>
<dbReference type="PANTHER" id="PTHR34308:SF1">
    <property type="entry name" value="COBALAMIN BIOSYNTHESIS PROTEIN CBIB"/>
    <property type="match status" value="1"/>
</dbReference>
<feature type="transmembrane region" description="Helical" evidence="9">
    <location>
        <begin position="77"/>
        <end position="97"/>
    </location>
</feature>
<dbReference type="HAMAP" id="MF_00024">
    <property type="entry name" value="CobD_CbiB"/>
    <property type="match status" value="1"/>
</dbReference>
<evidence type="ECO:0000256" key="2">
    <source>
        <dbReference type="ARBA" id="ARBA00004953"/>
    </source>
</evidence>
<dbReference type="GO" id="GO:0015420">
    <property type="term" value="F:ABC-type vitamin B12 transporter activity"/>
    <property type="evidence" value="ECO:0007669"/>
    <property type="project" value="UniProtKB-UniRule"/>
</dbReference>
<keyword evidence="7 9" id="KW-1133">Transmembrane helix</keyword>
<proteinExistence type="inferred from homology"/>
<dbReference type="Pfam" id="PF03186">
    <property type="entry name" value="CobD_Cbib"/>
    <property type="match status" value="1"/>
</dbReference>
<evidence type="ECO:0000256" key="6">
    <source>
        <dbReference type="ARBA" id="ARBA00022692"/>
    </source>
</evidence>
<evidence type="ECO:0000256" key="8">
    <source>
        <dbReference type="ARBA" id="ARBA00023136"/>
    </source>
</evidence>
<evidence type="ECO:0000313" key="10">
    <source>
        <dbReference type="EMBL" id="SEM91501.1"/>
    </source>
</evidence>
<dbReference type="GO" id="GO:0048472">
    <property type="term" value="F:threonine-phosphate decarboxylase activity"/>
    <property type="evidence" value="ECO:0007669"/>
    <property type="project" value="InterPro"/>
</dbReference>
<accession>A0A1H8C8F6</accession>
<dbReference type="PANTHER" id="PTHR34308">
    <property type="entry name" value="COBALAMIN BIOSYNTHESIS PROTEIN CBIB"/>
    <property type="match status" value="1"/>
</dbReference>